<organism evidence="2 3">
    <name type="scientific">Aspergillus wentii DTO 134E9</name>
    <dbReference type="NCBI Taxonomy" id="1073089"/>
    <lineage>
        <taxon>Eukaryota</taxon>
        <taxon>Fungi</taxon>
        <taxon>Dikarya</taxon>
        <taxon>Ascomycota</taxon>
        <taxon>Pezizomycotina</taxon>
        <taxon>Eurotiomycetes</taxon>
        <taxon>Eurotiomycetidae</taxon>
        <taxon>Eurotiales</taxon>
        <taxon>Aspergillaceae</taxon>
        <taxon>Aspergillus</taxon>
        <taxon>Aspergillus subgen. Cremei</taxon>
    </lineage>
</organism>
<accession>A0A1L9RLX0</accession>
<dbReference type="EMBL" id="KV878212">
    <property type="protein sequence ID" value="OJJ35950.1"/>
    <property type="molecule type" value="Genomic_DNA"/>
</dbReference>
<feature type="region of interest" description="Disordered" evidence="1">
    <location>
        <begin position="1"/>
        <end position="23"/>
    </location>
</feature>
<dbReference type="AlphaFoldDB" id="A0A1L9RLX0"/>
<dbReference type="PANTHER" id="PTHR39697:SF2">
    <property type="entry name" value="CYANOVIRIN-N DOMAIN-CONTAINING PROTEIN"/>
    <property type="match status" value="1"/>
</dbReference>
<name>A0A1L9RLX0_ASPWE</name>
<dbReference type="PANTHER" id="PTHR39697">
    <property type="entry name" value="RICIN B LECTIN DOMAIN-CONTAINING PROTEIN-RELATED"/>
    <property type="match status" value="1"/>
</dbReference>
<dbReference type="RefSeq" id="XP_040689626.1">
    <property type="nucleotide sequence ID" value="XM_040835492.1"/>
</dbReference>
<evidence type="ECO:0000313" key="2">
    <source>
        <dbReference type="EMBL" id="OJJ35950.1"/>
    </source>
</evidence>
<dbReference type="OrthoDB" id="5289641at2759"/>
<reference evidence="3" key="1">
    <citation type="journal article" date="2017" name="Genome Biol.">
        <title>Comparative genomics reveals high biological diversity and specific adaptations in the industrially and medically important fungal genus Aspergillus.</title>
        <authorList>
            <person name="de Vries R.P."/>
            <person name="Riley R."/>
            <person name="Wiebenga A."/>
            <person name="Aguilar-Osorio G."/>
            <person name="Amillis S."/>
            <person name="Uchima C.A."/>
            <person name="Anderluh G."/>
            <person name="Asadollahi M."/>
            <person name="Askin M."/>
            <person name="Barry K."/>
            <person name="Battaglia E."/>
            <person name="Bayram O."/>
            <person name="Benocci T."/>
            <person name="Braus-Stromeyer S.A."/>
            <person name="Caldana C."/>
            <person name="Canovas D."/>
            <person name="Cerqueira G.C."/>
            <person name="Chen F."/>
            <person name="Chen W."/>
            <person name="Choi C."/>
            <person name="Clum A."/>
            <person name="Dos Santos R.A."/>
            <person name="Damasio A.R."/>
            <person name="Diallinas G."/>
            <person name="Emri T."/>
            <person name="Fekete E."/>
            <person name="Flipphi M."/>
            <person name="Freyberg S."/>
            <person name="Gallo A."/>
            <person name="Gournas C."/>
            <person name="Habgood R."/>
            <person name="Hainaut M."/>
            <person name="Harispe M.L."/>
            <person name="Henrissat B."/>
            <person name="Hilden K.S."/>
            <person name="Hope R."/>
            <person name="Hossain A."/>
            <person name="Karabika E."/>
            <person name="Karaffa L."/>
            <person name="Karanyi Z."/>
            <person name="Krasevec N."/>
            <person name="Kuo A."/>
            <person name="Kusch H."/>
            <person name="LaButti K."/>
            <person name="Lagendijk E.L."/>
            <person name="Lapidus A."/>
            <person name="Levasseur A."/>
            <person name="Lindquist E."/>
            <person name="Lipzen A."/>
            <person name="Logrieco A.F."/>
            <person name="MacCabe A."/>
            <person name="Maekelae M.R."/>
            <person name="Malavazi I."/>
            <person name="Melin P."/>
            <person name="Meyer V."/>
            <person name="Mielnichuk N."/>
            <person name="Miskei M."/>
            <person name="Molnar A.P."/>
            <person name="Mule G."/>
            <person name="Ngan C.Y."/>
            <person name="Orejas M."/>
            <person name="Orosz E."/>
            <person name="Ouedraogo J.P."/>
            <person name="Overkamp K.M."/>
            <person name="Park H.-S."/>
            <person name="Perrone G."/>
            <person name="Piumi F."/>
            <person name="Punt P.J."/>
            <person name="Ram A.F."/>
            <person name="Ramon A."/>
            <person name="Rauscher S."/>
            <person name="Record E."/>
            <person name="Riano-Pachon D.M."/>
            <person name="Robert V."/>
            <person name="Roehrig J."/>
            <person name="Ruller R."/>
            <person name="Salamov A."/>
            <person name="Salih N.S."/>
            <person name="Samson R.A."/>
            <person name="Sandor E."/>
            <person name="Sanguinetti M."/>
            <person name="Schuetze T."/>
            <person name="Sepcic K."/>
            <person name="Shelest E."/>
            <person name="Sherlock G."/>
            <person name="Sophianopoulou V."/>
            <person name="Squina F.M."/>
            <person name="Sun H."/>
            <person name="Susca A."/>
            <person name="Todd R.B."/>
            <person name="Tsang A."/>
            <person name="Unkles S.E."/>
            <person name="van de Wiele N."/>
            <person name="van Rossen-Uffink D."/>
            <person name="Oliveira J.V."/>
            <person name="Vesth T.C."/>
            <person name="Visser J."/>
            <person name="Yu J.-H."/>
            <person name="Zhou M."/>
            <person name="Andersen M.R."/>
            <person name="Archer D.B."/>
            <person name="Baker S.E."/>
            <person name="Benoit I."/>
            <person name="Brakhage A.A."/>
            <person name="Braus G.H."/>
            <person name="Fischer R."/>
            <person name="Frisvad J.C."/>
            <person name="Goldman G.H."/>
            <person name="Houbraken J."/>
            <person name="Oakley B."/>
            <person name="Pocsi I."/>
            <person name="Scazzocchio C."/>
            <person name="Seiboth B."/>
            <person name="vanKuyk P.A."/>
            <person name="Wortman J."/>
            <person name="Dyer P.S."/>
            <person name="Grigoriev I.V."/>
        </authorList>
    </citation>
    <scope>NUCLEOTIDE SEQUENCE [LARGE SCALE GENOMIC DNA]</scope>
    <source>
        <strain evidence="3">DTO 134E9</strain>
    </source>
</reference>
<gene>
    <name evidence="2" type="ORF">ASPWEDRAFT_41173</name>
</gene>
<sequence length="194" mass="21918">MESTASTEGFNTPTHTSIPDTNDPGCDLNLDLELPTYSSLRTPVTSCPWSGGTFIIRDPNTNLVIALKGGELGLHPQEKERNPNIYHDGWGGHWICTENKGMWLGFRNAVSGTYIGHNNDKRRNWRFIAKARHQDSWECFCAREHPSGGHVLLVKHWDEFLPMKIGGVDNKELVVDSEEKDGTVWEFIRVDSEI</sequence>
<dbReference type="GeneID" id="63751340"/>
<protein>
    <submittedName>
        <fullName evidence="2">Uncharacterized protein</fullName>
    </submittedName>
</protein>
<feature type="compositionally biased region" description="Polar residues" evidence="1">
    <location>
        <begin position="1"/>
        <end position="20"/>
    </location>
</feature>
<keyword evidence="3" id="KW-1185">Reference proteome</keyword>
<proteinExistence type="predicted"/>
<evidence type="ECO:0000313" key="3">
    <source>
        <dbReference type="Proteomes" id="UP000184383"/>
    </source>
</evidence>
<dbReference type="Proteomes" id="UP000184383">
    <property type="component" value="Unassembled WGS sequence"/>
</dbReference>
<dbReference type="VEuPathDB" id="FungiDB:ASPWEDRAFT_41173"/>
<evidence type="ECO:0000256" key="1">
    <source>
        <dbReference type="SAM" id="MobiDB-lite"/>
    </source>
</evidence>